<feature type="compositionally biased region" description="Basic residues" evidence="1">
    <location>
        <begin position="152"/>
        <end position="169"/>
    </location>
</feature>
<evidence type="ECO:0000256" key="1">
    <source>
        <dbReference type="SAM" id="MobiDB-lite"/>
    </source>
</evidence>
<name>A0A8X7BLE1_TRICX</name>
<comment type="caution">
    <text evidence="2">The sequence shown here is derived from an EMBL/GenBank/DDBJ whole genome shotgun (WGS) entry which is preliminary data.</text>
</comment>
<dbReference type="AlphaFoldDB" id="A0A8X7BLE1"/>
<dbReference type="EMBL" id="BMAU01021426">
    <property type="protein sequence ID" value="GFY34667.1"/>
    <property type="molecule type" value="Genomic_DNA"/>
</dbReference>
<gene>
    <name evidence="2" type="primary">NCL1_51933</name>
    <name evidence="2" type="ORF">TNCV_1373581</name>
</gene>
<feature type="compositionally biased region" description="Basic and acidic residues" evidence="1">
    <location>
        <begin position="132"/>
        <end position="142"/>
    </location>
</feature>
<reference evidence="2" key="1">
    <citation type="submission" date="2020-08" db="EMBL/GenBank/DDBJ databases">
        <title>Multicomponent nature underlies the extraordinary mechanical properties of spider dragline silk.</title>
        <authorList>
            <person name="Kono N."/>
            <person name="Nakamura H."/>
            <person name="Mori M."/>
            <person name="Yoshida Y."/>
            <person name="Ohtoshi R."/>
            <person name="Malay A.D."/>
            <person name="Moran D.A.P."/>
            <person name="Tomita M."/>
            <person name="Numata K."/>
            <person name="Arakawa K."/>
        </authorList>
    </citation>
    <scope>NUCLEOTIDE SEQUENCE</scope>
</reference>
<protein>
    <submittedName>
        <fullName evidence="2">Uncharacterized protein</fullName>
    </submittedName>
</protein>
<organism evidence="2 3">
    <name type="scientific">Trichonephila clavipes</name>
    <name type="common">Golden silk orbweaver</name>
    <name type="synonym">Nephila clavipes</name>
    <dbReference type="NCBI Taxonomy" id="2585209"/>
    <lineage>
        <taxon>Eukaryota</taxon>
        <taxon>Metazoa</taxon>
        <taxon>Ecdysozoa</taxon>
        <taxon>Arthropoda</taxon>
        <taxon>Chelicerata</taxon>
        <taxon>Arachnida</taxon>
        <taxon>Araneae</taxon>
        <taxon>Araneomorphae</taxon>
        <taxon>Entelegynae</taxon>
        <taxon>Araneoidea</taxon>
        <taxon>Nephilidae</taxon>
        <taxon>Trichonephila</taxon>
    </lineage>
</organism>
<accession>A0A8X7BLE1</accession>
<evidence type="ECO:0000313" key="3">
    <source>
        <dbReference type="Proteomes" id="UP000887159"/>
    </source>
</evidence>
<keyword evidence="3" id="KW-1185">Reference proteome</keyword>
<dbReference type="Proteomes" id="UP000887159">
    <property type="component" value="Unassembled WGS sequence"/>
</dbReference>
<sequence>MKLLVKLRWVTDGAEYVGGNIEKVFDKVRQNMQRQHKTWEKYYDRKRRTVNIKFNDLVLVQTHFISAAGRRVVEKFMSKFEGALQSVGSSKQQFDHLEKGKKGHGTSNQGQMRRFSPPNEESSRGARVQSYRARETRTKDIGVHSAAEGRPVRSRRKPTVKHTHFAHII</sequence>
<evidence type="ECO:0000313" key="2">
    <source>
        <dbReference type="EMBL" id="GFY34667.1"/>
    </source>
</evidence>
<feature type="region of interest" description="Disordered" evidence="1">
    <location>
        <begin position="91"/>
        <end position="169"/>
    </location>
</feature>
<proteinExistence type="predicted"/>